<name>A0A392RDT7_9FABA</name>
<organism evidence="1 2">
    <name type="scientific">Trifolium medium</name>
    <dbReference type="NCBI Taxonomy" id="97028"/>
    <lineage>
        <taxon>Eukaryota</taxon>
        <taxon>Viridiplantae</taxon>
        <taxon>Streptophyta</taxon>
        <taxon>Embryophyta</taxon>
        <taxon>Tracheophyta</taxon>
        <taxon>Spermatophyta</taxon>
        <taxon>Magnoliopsida</taxon>
        <taxon>eudicotyledons</taxon>
        <taxon>Gunneridae</taxon>
        <taxon>Pentapetalae</taxon>
        <taxon>rosids</taxon>
        <taxon>fabids</taxon>
        <taxon>Fabales</taxon>
        <taxon>Fabaceae</taxon>
        <taxon>Papilionoideae</taxon>
        <taxon>50 kb inversion clade</taxon>
        <taxon>NPAAA clade</taxon>
        <taxon>Hologalegina</taxon>
        <taxon>IRL clade</taxon>
        <taxon>Trifolieae</taxon>
        <taxon>Trifolium</taxon>
    </lineage>
</organism>
<dbReference type="EMBL" id="LXQA010209233">
    <property type="protein sequence ID" value="MCI33996.1"/>
    <property type="molecule type" value="Genomic_DNA"/>
</dbReference>
<sequence>SCAARQVVWRVAPSCSYSKSCILEVARRAGHVARRAVESGSTNMCLCELRVAQAGVARRAVEKFKKDERNGYLRVAQDRWRGAPAREVE</sequence>
<proteinExistence type="predicted"/>
<feature type="non-terminal residue" evidence="1">
    <location>
        <position position="1"/>
    </location>
</feature>
<dbReference type="AlphaFoldDB" id="A0A392RDT7"/>
<reference evidence="1 2" key="1">
    <citation type="journal article" date="2018" name="Front. Plant Sci.">
        <title>Red Clover (Trifolium pratense) and Zigzag Clover (T. medium) - A Picture of Genomic Similarities and Differences.</title>
        <authorList>
            <person name="Dluhosova J."/>
            <person name="Istvanek J."/>
            <person name="Nedelnik J."/>
            <person name="Repkova J."/>
        </authorList>
    </citation>
    <scope>NUCLEOTIDE SEQUENCE [LARGE SCALE GENOMIC DNA]</scope>
    <source>
        <strain evidence="2">cv. 10/8</strain>
        <tissue evidence="1">Leaf</tissue>
    </source>
</reference>
<evidence type="ECO:0000313" key="2">
    <source>
        <dbReference type="Proteomes" id="UP000265520"/>
    </source>
</evidence>
<accession>A0A392RDT7</accession>
<dbReference type="Proteomes" id="UP000265520">
    <property type="component" value="Unassembled WGS sequence"/>
</dbReference>
<protein>
    <submittedName>
        <fullName evidence="1">Uncharacterized protein</fullName>
    </submittedName>
</protein>
<keyword evidence="2" id="KW-1185">Reference proteome</keyword>
<evidence type="ECO:0000313" key="1">
    <source>
        <dbReference type="EMBL" id="MCI33996.1"/>
    </source>
</evidence>
<comment type="caution">
    <text evidence="1">The sequence shown here is derived from an EMBL/GenBank/DDBJ whole genome shotgun (WGS) entry which is preliminary data.</text>
</comment>